<dbReference type="Gene3D" id="2.70.98.10">
    <property type="match status" value="1"/>
</dbReference>
<feature type="domain" description="Glycosyl hydrolase family 92 N-terminal" evidence="3">
    <location>
        <begin position="39"/>
        <end position="286"/>
    </location>
</feature>
<dbReference type="InterPro" id="IPR005887">
    <property type="entry name" value="GH92_a_mannosidase_put"/>
</dbReference>
<dbReference type="Pfam" id="PF07971">
    <property type="entry name" value="Glyco_hydro_92"/>
    <property type="match status" value="1"/>
</dbReference>
<dbReference type="FunFam" id="1.20.1050.60:FF:000002">
    <property type="entry name" value="Glycosyl hydrolase family 92"/>
    <property type="match status" value="1"/>
</dbReference>
<dbReference type="KEGG" id="trr:M419DRAFT_25615"/>
<dbReference type="InterPro" id="IPR041371">
    <property type="entry name" value="GH92_N"/>
</dbReference>
<feature type="chain" id="PRO_5001533644" evidence="1">
    <location>
        <begin position="27"/>
        <end position="794"/>
    </location>
</feature>
<keyword evidence="1" id="KW-0732">Signal</keyword>
<dbReference type="FunFam" id="2.70.98.10:FF:000010">
    <property type="entry name" value="Alpha-1,2-mannosidase family protein"/>
    <property type="match status" value="1"/>
</dbReference>
<dbReference type="Pfam" id="PF17678">
    <property type="entry name" value="Glyco_hydro_92N"/>
    <property type="match status" value="1"/>
</dbReference>
<dbReference type="AlphaFoldDB" id="A0A024S5S0"/>
<dbReference type="GO" id="GO:0006516">
    <property type="term" value="P:glycoprotein catabolic process"/>
    <property type="evidence" value="ECO:0007669"/>
    <property type="project" value="TreeGrafter"/>
</dbReference>
<dbReference type="GO" id="GO:0000224">
    <property type="term" value="F:peptide-N4-(N-acetyl-beta-glucosaminyl)asparagine amidase activity"/>
    <property type="evidence" value="ECO:0007669"/>
    <property type="project" value="TreeGrafter"/>
</dbReference>
<name>A0A024S5S0_HYPJR</name>
<evidence type="ECO:0000313" key="5">
    <source>
        <dbReference type="Proteomes" id="UP000024376"/>
    </source>
</evidence>
<dbReference type="EMBL" id="KI911152">
    <property type="protein sequence ID" value="ETS00383.1"/>
    <property type="molecule type" value="Genomic_DNA"/>
</dbReference>
<evidence type="ECO:0000313" key="4">
    <source>
        <dbReference type="EMBL" id="ETS00383.1"/>
    </source>
</evidence>
<proteinExistence type="predicted"/>
<dbReference type="NCBIfam" id="TIGR01180">
    <property type="entry name" value="aman2_put"/>
    <property type="match status" value="1"/>
</dbReference>
<dbReference type="HOGENOM" id="CLU_003690_4_1_1"/>
<evidence type="ECO:0000259" key="2">
    <source>
        <dbReference type="Pfam" id="PF07971"/>
    </source>
</evidence>
<dbReference type="GO" id="GO:0005829">
    <property type="term" value="C:cytosol"/>
    <property type="evidence" value="ECO:0007669"/>
    <property type="project" value="TreeGrafter"/>
</dbReference>
<dbReference type="FunFam" id="3.30.2080.10:FF:000001">
    <property type="entry name" value="Alpha-1,2-mannosidase subfamily"/>
    <property type="match status" value="1"/>
</dbReference>
<gene>
    <name evidence="4" type="ORF">M419DRAFT_25615</name>
</gene>
<dbReference type="Gene3D" id="1.20.1610.10">
    <property type="entry name" value="alpha-1,2-mannosidases domains"/>
    <property type="match status" value="1"/>
</dbReference>
<evidence type="ECO:0000256" key="1">
    <source>
        <dbReference type="SAM" id="SignalP"/>
    </source>
</evidence>
<dbReference type="Proteomes" id="UP000024376">
    <property type="component" value="Unassembled WGS sequence"/>
</dbReference>
<dbReference type="InterPro" id="IPR008928">
    <property type="entry name" value="6-hairpin_glycosidase_sf"/>
</dbReference>
<feature type="domain" description="Glycosyl hydrolase family 92" evidence="2">
    <location>
        <begin position="292"/>
        <end position="772"/>
    </location>
</feature>
<dbReference type="PANTHER" id="PTHR12143:SF23">
    <property type="entry name" value="PUTATIVE-RELATED"/>
    <property type="match status" value="1"/>
</dbReference>
<dbReference type="OrthoDB" id="449263at2759"/>
<organism evidence="4 5">
    <name type="scientific">Hypocrea jecorina (strain ATCC 56765 / BCRC 32924 / NRRL 11460 / Rut C-30)</name>
    <name type="common">Trichoderma reesei</name>
    <dbReference type="NCBI Taxonomy" id="1344414"/>
    <lineage>
        <taxon>Eukaryota</taxon>
        <taxon>Fungi</taxon>
        <taxon>Dikarya</taxon>
        <taxon>Ascomycota</taxon>
        <taxon>Pezizomycotina</taxon>
        <taxon>Sordariomycetes</taxon>
        <taxon>Hypocreomycetidae</taxon>
        <taxon>Hypocreales</taxon>
        <taxon>Hypocreaceae</taxon>
        <taxon>Trichoderma</taxon>
    </lineage>
</organism>
<dbReference type="SUPFAM" id="SSF48208">
    <property type="entry name" value="Six-hairpin glycosidases"/>
    <property type="match status" value="1"/>
</dbReference>
<feature type="signal peptide" evidence="1">
    <location>
        <begin position="1"/>
        <end position="26"/>
    </location>
</feature>
<reference evidence="5" key="1">
    <citation type="journal article" date="2013" name="Ind. Biotechnol.">
        <title>Comparative genomics analysis of Trichoderma reesei strains.</title>
        <authorList>
            <person name="Koike H."/>
            <person name="Aerts A."/>
            <person name="LaButti K."/>
            <person name="Grigoriev I.V."/>
            <person name="Baker S.E."/>
        </authorList>
    </citation>
    <scope>NUCLEOTIDE SEQUENCE [LARGE SCALE GENOMIC DNA]</scope>
    <source>
        <strain evidence="5">ATCC 56765 / BCRC 32924 / NRRL 11460 / Rut C-30</strain>
    </source>
</reference>
<keyword evidence="4" id="KW-0378">Hydrolase</keyword>
<dbReference type="InterPro" id="IPR012939">
    <property type="entry name" value="Glyco_hydro_92"/>
</dbReference>
<dbReference type="GO" id="GO:0005634">
    <property type="term" value="C:nucleus"/>
    <property type="evidence" value="ECO:0007669"/>
    <property type="project" value="TreeGrafter"/>
</dbReference>
<dbReference type="GO" id="GO:0005975">
    <property type="term" value="P:carbohydrate metabolic process"/>
    <property type="evidence" value="ECO:0007669"/>
    <property type="project" value="InterPro"/>
</dbReference>
<dbReference type="PANTHER" id="PTHR12143">
    <property type="entry name" value="PEPTIDE N-GLYCANASE PNGASE -RELATED"/>
    <property type="match status" value="1"/>
</dbReference>
<dbReference type="GO" id="GO:0030246">
    <property type="term" value="F:carbohydrate binding"/>
    <property type="evidence" value="ECO:0007669"/>
    <property type="project" value="InterPro"/>
</dbReference>
<dbReference type="Gene3D" id="1.20.1050.60">
    <property type="entry name" value="alpha-1,2-mannosidase"/>
    <property type="match status" value="1"/>
</dbReference>
<dbReference type="InterPro" id="IPR050883">
    <property type="entry name" value="PNGase"/>
</dbReference>
<dbReference type="FunFam" id="1.20.1610.10:FF:000002">
    <property type="entry name" value="Alpha-1,2-mannosidase family protein"/>
    <property type="match status" value="1"/>
</dbReference>
<accession>A0A024S5S0</accession>
<protein>
    <submittedName>
        <fullName evidence="4">Glycosyl hydrolase</fullName>
    </submittedName>
</protein>
<dbReference type="InterPro" id="IPR014718">
    <property type="entry name" value="GH-type_carb-bd"/>
</dbReference>
<dbReference type="Gene3D" id="3.30.2080.10">
    <property type="entry name" value="GH92 mannosidase domain"/>
    <property type="match status" value="1"/>
</dbReference>
<evidence type="ECO:0000259" key="3">
    <source>
        <dbReference type="Pfam" id="PF17678"/>
    </source>
</evidence>
<sequence length="794" mass="87558">MRTRADRILVTLSLAVILSGQSPANAAATAQQPSNGLSYINPLIGTTNGGNVFAGATLPYGLAKASADVDGQNTGGFGLDGSNVVGFSSVHDSGTGGNPSLGNFPLFPQLCPDDGDINSCRFRIGDRKLHYANDSVTARPGYFGLRLESGVAANMTVSQHAALYRFTFPQDSDGDKHPLILLDLTDLWQSRQNASIQVDERTGRMTGNGTFLPSFGAGSYVMHFCADFFGPDIHETGVWVNSRAGTDPKHVFLTRGFNLFYLEGGGFVRVKPPGEDGVVTVRMGISYISSEQACRSAEREIPNPLKDFDRLVGEAQSAWTEKLSPISVKSGGATEDLMTSFWSGVYRNMISPQNYTGENPLWKSDKPYFDSFYCIWDSFRVQHPLLTILDPHAQTQMVEALLDIYKHEGWMPDCRMSLCKGWTQGGSNADVVIADAFAKNLSTTIDWELALEAVMADAENEPQEWSYHGRGGLHSWKKLDYIPYLDFDPYGFGTNSRSISRTLEYAYDDYCLSELAGGLGWRDLQAKYQRRSMNWKNLWKADQTSLINGTDTGFRGFFQPRYQNGTWGFQDPIACSALAGFCSLTTNPSETFEASIWQYLFYVPHSVSSLISLLGGDDAMISRLDFFHTSGLADISNEPVFFTVFLYHYTGRPGLSTKRIHQYVPADFNSSPGGLPGNDDSGAMGAFLVFSVMGLFPVAGQNVYLISPPFVEEISIRHPVTGKTATVRNIGFDASYEKIYVQSARVNGRPWTRSWIGHEFFTEGWTLELVLGAEESGWGRDVKDRPPSWSGDVM</sequence>